<comment type="caution">
    <text evidence="2">The sequence shown here is derived from an EMBL/GenBank/DDBJ whole genome shotgun (WGS) entry which is preliminary data.</text>
</comment>
<feature type="region of interest" description="Disordered" evidence="1">
    <location>
        <begin position="61"/>
        <end position="89"/>
    </location>
</feature>
<evidence type="ECO:0000256" key="1">
    <source>
        <dbReference type="SAM" id="MobiDB-lite"/>
    </source>
</evidence>
<reference evidence="2" key="1">
    <citation type="journal article" date="2014" name="Front. Microbiol.">
        <title>High frequency of phylogenetically diverse reductive dehalogenase-homologous genes in deep subseafloor sedimentary metagenomes.</title>
        <authorList>
            <person name="Kawai M."/>
            <person name="Futagami T."/>
            <person name="Toyoda A."/>
            <person name="Takaki Y."/>
            <person name="Nishi S."/>
            <person name="Hori S."/>
            <person name="Arai W."/>
            <person name="Tsubouchi T."/>
            <person name="Morono Y."/>
            <person name="Uchiyama I."/>
            <person name="Ito T."/>
            <person name="Fujiyama A."/>
            <person name="Inagaki F."/>
            <person name="Takami H."/>
        </authorList>
    </citation>
    <scope>NUCLEOTIDE SEQUENCE</scope>
    <source>
        <strain evidence="2">Expedition CK06-06</strain>
    </source>
</reference>
<evidence type="ECO:0000313" key="2">
    <source>
        <dbReference type="EMBL" id="GAH38469.1"/>
    </source>
</evidence>
<accession>X1GA89</accession>
<organism evidence="2">
    <name type="scientific">marine sediment metagenome</name>
    <dbReference type="NCBI Taxonomy" id="412755"/>
    <lineage>
        <taxon>unclassified sequences</taxon>
        <taxon>metagenomes</taxon>
        <taxon>ecological metagenomes</taxon>
    </lineage>
</organism>
<proteinExistence type="predicted"/>
<dbReference type="AlphaFoldDB" id="X1GA89"/>
<gene>
    <name evidence="2" type="ORF">S03H2_16132</name>
</gene>
<dbReference type="EMBL" id="BARU01008228">
    <property type="protein sequence ID" value="GAH38469.1"/>
    <property type="molecule type" value="Genomic_DNA"/>
</dbReference>
<sequence length="89" mass="10151">MRENKKIFTLQNTNIRGIIKTNERSENENQTIQQKIRIYHCGAVDGSGDNRDVGWPACPGFKSGAQHRKRDKAKGPAYNYRPGSNDFQK</sequence>
<protein>
    <submittedName>
        <fullName evidence="2">Uncharacterized protein</fullName>
    </submittedName>
</protein>
<name>X1GA89_9ZZZZ</name>